<keyword evidence="5" id="KW-1133">Transmembrane helix</keyword>
<evidence type="ECO:0000313" key="10">
    <source>
        <dbReference type="Proteomes" id="UP001390339"/>
    </source>
</evidence>
<evidence type="ECO:0000256" key="1">
    <source>
        <dbReference type="ARBA" id="ARBA00004586"/>
    </source>
</evidence>
<dbReference type="InterPro" id="IPR006716">
    <property type="entry name" value="ERG2_sigma1_rcpt-like"/>
</dbReference>
<evidence type="ECO:0000256" key="6">
    <source>
        <dbReference type="ARBA" id="ARBA00023136"/>
    </source>
</evidence>
<dbReference type="Proteomes" id="UP001390339">
    <property type="component" value="Unassembled WGS sequence"/>
</dbReference>
<dbReference type="PANTHER" id="PTHR10868:SF1">
    <property type="entry name" value="SIGMA NON-OPIOID INTRACELLULAR RECEPTOR 1"/>
    <property type="match status" value="1"/>
</dbReference>
<keyword evidence="10" id="KW-1185">Reference proteome</keyword>
<evidence type="ECO:0000256" key="3">
    <source>
        <dbReference type="ARBA" id="ARBA00022692"/>
    </source>
</evidence>
<comment type="pathway">
    <text evidence="7 8">Steroid metabolism; ergosterol biosynthesis.</text>
</comment>
<keyword evidence="4" id="KW-0256">Endoplasmic reticulum</keyword>
<sequence length="215" mass="24137">MARILSWVAILVGVLSSIAYLVDRNLDSFYIFKTDHLHDLAKRGIAAHGNDTRAIVDYITAELHEMHPKNVNLKQEWFFNNHGGAMGSMYIIHASITEYLIIFGSAIGTEGHSGRHTADDYFHILTGEQWAYKAGEYTPEIYPAGSVHHLIRGDVKGYKIPEHCFALEYARGWIPPMMFFGFGDAVTSTLDLPTMWTTTVVTAREMIGNLLVGKF</sequence>
<dbReference type="GO" id="GO:0016853">
    <property type="term" value="F:isomerase activity"/>
    <property type="evidence" value="ECO:0007669"/>
    <property type="project" value="UniProtKB-KW"/>
</dbReference>
<evidence type="ECO:0000313" key="9">
    <source>
        <dbReference type="EMBL" id="KAK8868397.1"/>
    </source>
</evidence>
<keyword evidence="9" id="KW-0413">Isomerase</keyword>
<comment type="function">
    <text evidence="8">Catalyzes the reaction which results in unsaturation at C-7 in the B ring of sterols.</text>
</comment>
<dbReference type="Pfam" id="PF04622">
    <property type="entry name" value="ERG2_Sigma1R"/>
    <property type="match status" value="1"/>
</dbReference>
<evidence type="ECO:0000256" key="2">
    <source>
        <dbReference type="ARBA" id="ARBA00007141"/>
    </source>
</evidence>
<proteinExistence type="inferred from homology"/>
<evidence type="ECO:0000256" key="5">
    <source>
        <dbReference type="ARBA" id="ARBA00022989"/>
    </source>
</evidence>
<protein>
    <recommendedName>
        <fullName evidence="8">C-8 sterol isomerase</fullName>
        <ecNumber evidence="8">5.-.-.-</ecNumber>
    </recommendedName>
    <alternativeName>
        <fullName evidence="8">Delta-8--delta-7 sterol isomerase</fullName>
    </alternativeName>
</protein>
<comment type="subcellular location">
    <subcellularLocation>
        <location evidence="1">Endoplasmic reticulum membrane</location>
    </subcellularLocation>
</comment>
<evidence type="ECO:0000256" key="8">
    <source>
        <dbReference type="RuleBase" id="RU368083"/>
    </source>
</evidence>
<dbReference type="PANTHER" id="PTHR10868">
    <property type="entry name" value="SIGMA 1-TYPE OPIOID RECEPTOR-RELATED"/>
    <property type="match status" value="1"/>
</dbReference>
<dbReference type="EC" id="5.-.-.-" evidence="8"/>
<comment type="caution">
    <text evidence="9">The sequence shown here is derived from an EMBL/GenBank/DDBJ whole genome shotgun (WGS) entry which is preliminary data.</text>
</comment>
<comment type="similarity">
    <text evidence="2 8">Belongs to the ERG2 family.</text>
</comment>
<organism evidence="9 10">
    <name type="scientific">Apiospora arundinis</name>
    <dbReference type="NCBI Taxonomy" id="335852"/>
    <lineage>
        <taxon>Eukaryota</taxon>
        <taxon>Fungi</taxon>
        <taxon>Dikarya</taxon>
        <taxon>Ascomycota</taxon>
        <taxon>Pezizomycotina</taxon>
        <taxon>Sordariomycetes</taxon>
        <taxon>Xylariomycetidae</taxon>
        <taxon>Amphisphaeriales</taxon>
        <taxon>Apiosporaceae</taxon>
        <taxon>Apiospora</taxon>
    </lineage>
</organism>
<evidence type="ECO:0000256" key="4">
    <source>
        <dbReference type="ARBA" id="ARBA00022824"/>
    </source>
</evidence>
<evidence type="ECO:0000256" key="7">
    <source>
        <dbReference type="ARBA" id="ARBA00029435"/>
    </source>
</evidence>
<dbReference type="EMBL" id="JAPCWZ010000004">
    <property type="protein sequence ID" value="KAK8868397.1"/>
    <property type="molecule type" value="Genomic_DNA"/>
</dbReference>
<reference evidence="9 10" key="1">
    <citation type="journal article" date="2024" name="IMA Fungus">
        <title>Apiospora arundinis, a panoply of carbohydrate-active enzymes and secondary metabolites.</title>
        <authorList>
            <person name="Sorensen T."/>
            <person name="Petersen C."/>
            <person name="Muurmann A.T."/>
            <person name="Christiansen J.V."/>
            <person name="Brundto M.L."/>
            <person name="Overgaard C.K."/>
            <person name="Boysen A.T."/>
            <person name="Wollenberg R.D."/>
            <person name="Larsen T.O."/>
            <person name="Sorensen J.L."/>
            <person name="Nielsen K.L."/>
            <person name="Sondergaard T.E."/>
        </authorList>
    </citation>
    <scope>NUCLEOTIDE SEQUENCE [LARGE SCALE GENOMIC DNA]</scope>
    <source>
        <strain evidence="9 10">AAU 773</strain>
    </source>
</reference>
<keyword evidence="6" id="KW-0472">Membrane</keyword>
<keyword evidence="3" id="KW-0812">Transmembrane</keyword>
<accession>A0ABR2IU89</accession>
<name>A0ABR2IU89_9PEZI</name>
<gene>
    <name evidence="9" type="ORF">PGQ11_006975</name>
</gene>